<dbReference type="EMBL" id="BMDI01000001">
    <property type="protein sequence ID" value="GGI18457.1"/>
    <property type="molecule type" value="Genomic_DNA"/>
</dbReference>
<dbReference type="RefSeq" id="WP_188380535.1">
    <property type="nucleotide sequence ID" value="NZ_BMDI01000001.1"/>
</dbReference>
<feature type="transmembrane region" description="Helical" evidence="1">
    <location>
        <begin position="20"/>
        <end position="40"/>
    </location>
</feature>
<accession>A0A8J3F2J6</accession>
<evidence type="ECO:0000313" key="3">
    <source>
        <dbReference type="EMBL" id="GGI18457.1"/>
    </source>
</evidence>
<name>A0A8J3F2J6_9BURK</name>
<dbReference type="AlphaFoldDB" id="A0A8J3F2J6"/>
<reference evidence="4" key="1">
    <citation type="journal article" date="2019" name="Int. J. Syst. Evol. Microbiol.">
        <title>The Global Catalogue of Microorganisms (GCM) 10K type strain sequencing project: providing services to taxonomists for standard genome sequencing and annotation.</title>
        <authorList>
            <consortium name="The Broad Institute Genomics Platform"/>
            <consortium name="The Broad Institute Genome Sequencing Center for Infectious Disease"/>
            <person name="Wu L."/>
            <person name="Ma J."/>
        </authorList>
    </citation>
    <scope>NUCLEOTIDE SEQUENCE [LARGE SCALE GENOMIC DNA]</scope>
    <source>
        <strain evidence="4">CCM 2767</strain>
    </source>
</reference>
<sequence length="169" mass="18104">MNHYLSKMRGGATLPPQPALRLVVIAWLGGFLAIAAVGLLTDASNMPLVLGSFGATCVMVFGFPDLPFSQPRNVIGGHFIATLTGLVFLTMFGPHWWSMAAALATAIALMLITRTVHPPAGSNPVIVMLTLPGWDFLITPTLLGSVIVIAVAVLYNNLIKDRSYPKYWG</sequence>
<feature type="transmembrane region" description="Helical" evidence="1">
    <location>
        <begin position="99"/>
        <end position="117"/>
    </location>
</feature>
<keyword evidence="1" id="KW-0472">Membrane</keyword>
<organism evidence="3 4">
    <name type="scientific">Oxalicibacterium faecigallinarum</name>
    <dbReference type="NCBI Taxonomy" id="573741"/>
    <lineage>
        <taxon>Bacteria</taxon>
        <taxon>Pseudomonadati</taxon>
        <taxon>Pseudomonadota</taxon>
        <taxon>Betaproteobacteria</taxon>
        <taxon>Burkholderiales</taxon>
        <taxon>Oxalobacteraceae</taxon>
        <taxon>Oxalicibacterium</taxon>
    </lineage>
</organism>
<comment type="caution">
    <text evidence="3">The sequence shown here is derived from an EMBL/GenBank/DDBJ whole genome shotgun (WGS) entry which is preliminary data.</text>
</comment>
<evidence type="ECO:0000256" key="1">
    <source>
        <dbReference type="SAM" id="Phobius"/>
    </source>
</evidence>
<evidence type="ECO:0000259" key="2">
    <source>
        <dbReference type="Pfam" id="PF04982"/>
    </source>
</evidence>
<gene>
    <name evidence="3" type="ORF">GCM10008066_14110</name>
</gene>
<dbReference type="Pfam" id="PF04982">
    <property type="entry name" value="TM_HPP"/>
    <property type="match status" value="1"/>
</dbReference>
<evidence type="ECO:0000313" key="4">
    <source>
        <dbReference type="Proteomes" id="UP000642180"/>
    </source>
</evidence>
<dbReference type="InterPro" id="IPR058581">
    <property type="entry name" value="TM_HPP"/>
</dbReference>
<keyword evidence="1" id="KW-1133">Transmembrane helix</keyword>
<dbReference type="Proteomes" id="UP000642180">
    <property type="component" value="Unassembled WGS sequence"/>
</dbReference>
<dbReference type="InterPro" id="IPR007065">
    <property type="entry name" value="HPP"/>
</dbReference>
<feature type="transmembrane region" description="Helical" evidence="1">
    <location>
        <begin position="47"/>
        <end position="63"/>
    </location>
</feature>
<dbReference type="PANTHER" id="PTHR33741:SF5">
    <property type="entry name" value="TRANSMEMBRANE PROTEIN DDB_G0269096-RELATED"/>
    <property type="match status" value="1"/>
</dbReference>
<proteinExistence type="predicted"/>
<feature type="transmembrane region" description="Helical" evidence="1">
    <location>
        <begin position="137"/>
        <end position="158"/>
    </location>
</feature>
<keyword evidence="4" id="KW-1185">Reference proteome</keyword>
<feature type="domain" description="HPP transmembrane region" evidence="2">
    <location>
        <begin position="16"/>
        <end position="165"/>
    </location>
</feature>
<protein>
    <submittedName>
        <fullName evidence="3">Membrane protein</fullName>
    </submittedName>
</protein>
<keyword evidence="1" id="KW-0812">Transmembrane</keyword>
<feature type="transmembrane region" description="Helical" evidence="1">
    <location>
        <begin position="75"/>
        <end position="92"/>
    </location>
</feature>
<dbReference type="PANTHER" id="PTHR33741">
    <property type="entry name" value="TRANSMEMBRANE PROTEIN DDB_G0269096-RELATED"/>
    <property type="match status" value="1"/>
</dbReference>